<sequence>MNRSDIPSLDDLRAFEATARLGSVRLAADSLALTHGAISRRINKLAEDIGVPLFEKSGRGLRLTSAGETLNLTLGRFFGELEATVQSLRAMHSEQRALVLSCEPSVAMRWLIPRLGNFQLLHPDIALHLAVGGGLVDFHKDRVNLAIRRLDFARPESWRVLRLFPEQVGPVMQPDLVSMFEQGNYLALGSKTRPEAWAQWLKKHPSVPRPSEIRYYDHHALIIEAAVAGLGVALSPYILAIDDVQRGRLRAPAGFEPDGSHYGLIWLGPDELSGAELKLAEWLRAALSDFGAVQ</sequence>
<reference evidence="6 7" key="1">
    <citation type="submission" date="2023-01" db="EMBL/GenBank/DDBJ databases">
        <title>Novel species of the genus Vogesella isolated from rivers.</title>
        <authorList>
            <person name="Lu H."/>
        </authorList>
    </citation>
    <scope>NUCLEOTIDE SEQUENCE [LARGE SCALE GENOMIC DNA]</scope>
    <source>
        <strain evidence="6 7">DC21W</strain>
    </source>
</reference>
<dbReference type="PROSITE" id="PS50931">
    <property type="entry name" value="HTH_LYSR"/>
    <property type="match status" value="1"/>
</dbReference>
<dbReference type="RefSeq" id="WP_272750973.1">
    <property type="nucleotide sequence ID" value="NZ_JAQQLF010000005.1"/>
</dbReference>
<dbReference type="PANTHER" id="PTHR30537:SF74">
    <property type="entry name" value="HTH-TYPE TRANSCRIPTIONAL REGULATOR TRPI"/>
    <property type="match status" value="1"/>
</dbReference>
<dbReference type="Gene3D" id="1.10.10.10">
    <property type="entry name" value="Winged helix-like DNA-binding domain superfamily/Winged helix DNA-binding domain"/>
    <property type="match status" value="1"/>
</dbReference>
<dbReference type="SUPFAM" id="SSF53850">
    <property type="entry name" value="Periplasmic binding protein-like II"/>
    <property type="match status" value="1"/>
</dbReference>
<evidence type="ECO:0000256" key="1">
    <source>
        <dbReference type="ARBA" id="ARBA00009437"/>
    </source>
</evidence>
<accession>A0ABT5IVH1</accession>
<proteinExistence type="inferred from homology"/>
<gene>
    <name evidence="6" type="ORF">PQU95_05045</name>
</gene>
<evidence type="ECO:0000313" key="7">
    <source>
        <dbReference type="Proteomes" id="UP001219956"/>
    </source>
</evidence>
<dbReference type="Pfam" id="PF03466">
    <property type="entry name" value="LysR_substrate"/>
    <property type="match status" value="1"/>
</dbReference>
<evidence type="ECO:0000256" key="3">
    <source>
        <dbReference type="ARBA" id="ARBA00023125"/>
    </source>
</evidence>
<feature type="domain" description="HTH lysR-type" evidence="5">
    <location>
        <begin position="7"/>
        <end position="64"/>
    </location>
</feature>
<name>A0ABT5IVH1_9NEIS</name>
<keyword evidence="2" id="KW-0805">Transcription regulation</keyword>
<evidence type="ECO:0000256" key="2">
    <source>
        <dbReference type="ARBA" id="ARBA00023015"/>
    </source>
</evidence>
<organism evidence="6 7">
    <name type="scientific">Vogesella aquatica</name>
    <dbReference type="NCBI Taxonomy" id="2984206"/>
    <lineage>
        <taxon>Bacteria</taxon>
        <taxon>Pseudomonadati</taxon>
        <taxon>Pseudomonadota</taxon>
        <taxon>Betaproteobacteria</taxon>
        <taxon>Neisseriales</taxon>
        <taxon>Chromobacteriaceae</taxon>
        <taxon>Vogesella</taxon>
    </lineage>
</organism>
<keyword evidence="4" id="KW-0804">Transcription</keyword>
<dbReference type="SUPFAM" id="SSF46785">
    <property type="entry name" value="Winged helix' DNA-binding domain"/>
    <property type="match status" value="1"/>
</dbReference>
<dbReference type="InterPro" id="IPR036388">
    <property type="entry name" value="WH-like_DNA-bd_sf"/>
</dbReference>
<evidence type="ECO:0000256" key="4">
    <source>
        <dbReference type="ARBA" id="ARBA00023163"/>
    </source>
</evidence>
<evidence type="ECO:0000313" key="6">
    <source>
        <dbReference type="EMBL" id="MDC7716579.1"/>
    </source>
</evidence>
<dbReference type="InterPro" id="IPR005119">
    <property type="entry name" value="LysR_subst-bd"/>
</dbReference>
<protein>
    <submittedName>
        <fullName evidence="6">LysR family transcriptional regulator</fullName>
    </submittedName>
</protein>
<dbReference type="Proteomes" id="UP001219956">
    <property type="component" value="Unassembled WGS sequence"/>
</dbReference>
<dbReference type="InterPro" id="IPR000847">
    <property type="entry name" value="LysR_HTH_N"/>
</dbReference>
<dbReference type="Gene3D" id="3.40.190.10">
    <property type="entry name" value="Periplasmic binding protein-like II"/>
    <property type="match status" value="2"/>
</dbReference>
<dbReference type="Pfam" id="PF00126">
    <property type="entry name" value="HTH_1"/>
    <property type="match status" value="1"/>
</dbReference>
<dbReference type="EMBL" id="JAQQLF010000005">
    <property type="protein sequence ID" value="MDC7716579.1"/>
    <property type="molecule type" value="Genomic_DNA"/>
</dbReference>
<comment type="similarity">
    <text evidence="1">Belongs to the LysR transcriptional regulatory family.</text>
</comment>
<dbReference type="PANTHER" id="PTHR30537">
    <property type="entry name" value="HTH-TYPE TRANSCRIPTIONAL REGULATOR"/>
    <property type="match status" value="1"/>
</dbReference>
<comment type="caution">
    <text evidence="6">The sequence shown here is derived from an EMBL/GenBank/DDBJ whole genome shotgun (WGS) entry which is preliminary data.</text>
</comment>
<evidence type="ECO:0000259" key="5">
    <source>
        <dbReference type="PROSITE" id="PS50931"/>
    </source>
</evidence>
<dbReference type="InterPro" id="IPR058163">
    <property type="entry name" value="LysR-type_TF_proteobact-type"/>
</dbReference>
<keyword evidence="7" id="KW-1185">Reference proteome</keyword>
<keyword evidence="3" id="KW-0238">DNA-binding</keyword>
<dbReference type="InterPro" id="IPR036390">
    <property type="entry name" value="WH_DNA-bd_sf"/>
</dbReference>